<accession>A0A379B0A5</accession>
<dbReference type="InterPro" id="IPR024445">
    <property type="entry name" value="Tnp_ISXO2-like"/>
</dbReference>
<gene>
    <name evidence="3" type="ORF">NCTC11421_03470</name>
</gene>
<reference evidence="3" key="1">
    <citation type="submission" date="2018-06" db="EMBL/GenBank/DDBJ databases">
        <authorList>
            <consortium name="Pathogen Informatics"/>
            <person name="Doyle S."/>
        </authorList>
    </citation>
    <scope>NUCLEOTIDE SEQUENCE [LARGE SCALE GENOMIC DNA]</scope>
    <source>
        <strain evidence="3">NCTC11421</strain>
    </source>
</reference>
<protein>
    <submittedName>
        <fullName evidence="3">Insertion element IS1016 transposase</fullName>
    </submittedName>
</protein>
<dbReference type="EMBL" id="UGRI01000002">
    <property type="protein sequence ID" value="SUB32044.1"/>
    <property type="molecule type" value="Genomic_DNA"/>
</dbReference>
<name>A0A379B0A5_NEIGO</name>
<dbReference type="AlphaFoldDB" id="A0A379B0A5"/>
<evidence type="ECO:0000259" key="2">
    <source>
        <dbReference type="SMART" id="SM01126"/>
    </source>
</evidence>
<feature type="compositionally biased region" description="Acidic residues" evidence="1">
    <location>
        <begin position="1"/>
        <end position="10"/>
    </location>
</feature>
<dbReference type="PANTHER" id="PTHR47163">
    <property type="entry name" value="DDE_TNP_IS1595 DOMAIN-CONTAINING PROTEIN"/>
    <property type="match status" value="1"/>
</dbReference>
<dbReference type="SMART" id="SM01126">
    <property type="entry name" value="DDE_Tnp_IS1595"/>
    <property type="match status" value="1"/>
</dbReference>
<organism evidence="3">
    <name type="scientific">Neisseria gonorrhoeae</name>
    <dbReference type="NCBI Taxonomy" id="485"/>
    <lineage>
        <taxon>Bacteria</taxon>
        <taxon>Pseudomonadati</taxon>
        <taxon>Pseudomonadota</taxon>
        <taxon>Betaproteobacteria</taxon>
        <taxon>Neisseriales</taxon>
        <taxon>Neisseriaceae</taxon>
        <taxon>Neisseria</taxon>
    </lineage>
</organism>
<feature type="region of interest" description="Disordered" evidence="1">
    <location>
        <begin position="1"/>
        <end position="22"/>
    </location>
</feature>
<feature type="domain" description="ISXO2-like transposase" evidence="2">
    <location>
        <begin position="1"/>
        <end position="146"/>
    </location>
</feature>
<evidence type="ECO:0000313" key="3">
    <source>
        <dbReference type="EMBL" id="SUB32044.1"/>
    </source>
</evidence>
<dbReference type="Pfam" id="PF12762">
    <property type="entry name" value="DDE_Tnp_IS1595"/>
    <property type="match status" value="1"/>
</dbReference>
<proteinExistence type="predicted"/>
<dbReference type="NCBIfam" id="NF033547">
    <property type="entry name" value="transpos_IS1595"/>
    <property type="match status" value="1"/>
</dbReference>
<dbReference type="PANTHER" id="PTHR47163:SF2">
    <property type="entry name" value="SI:DKEY-17M8.2"/>
    <property type="match status" value="1"/>
</dbReference>
<evidence type="ECO:0000256" key="1">
    <source>
        <dbReference type="SAM" id="MobiDB-lite"/>
    </source>
</evidence>
<sequence>MFDGEVEADESYFGGQRKGKRGRGAAGKVAVFGLLKRNGKVYTVTVPNTQTATLFPIIREQVKPDSIVYTDCYRSYDVLDVSEFSHLASLKLRFRINHSTHFAERQNHINGIGNFWNRAKRHLRKFDGIPKEHFEPYLKECERRFNNSEIKVLVPF</sequence>
<dbReference type="InterPro" id="IPR053164">
    <property type="entry name" value="IS1016-like_transposase"/>
</dbReference>